<protein>
    <submittedName>
        <fullName evidence="4">DNA-binding SARP family transcriptional activator</fullName>
    </submittedName>
</protein>
<name>A0A4R7VM74_9PSEU</name>
<dbReference type="SUPFAM" id="SSF48452">
    <property type="entry name" value="TPR-like"/>
    <property type="match status" value="1"/>
</dbReference>
<dbReference type="GO" id="GO:0003677">
    <property type="term" value="F:DNA binding"/>
    <property type="evidence" value="ECO:0007669"/>
    <property type="project" value="UniProtKB-KW"/>
</dbReference>
<dbReference type="SMART" id="SM01043">
    <property type="entry name" value="BTAD"/>
    <property type="match status" value="1"/>
</dbReference>
<dbReference type="Gene3D" id="1.25.40.10">
    <property type="entry name" value="Tetratricopeptide repeat domain"/>
    <property type="match status" value="1"/>
</dbReference>
<dbReference type="InterPro" id="IPR051677">
    <property type="entry name" value="AfsR-DnrI-RedD_regulator"/>
</dbReference>
<dbReference type="InterPro" id="IPR005158">
    <property type="entry name" value="BTAD"/>
</dbReference>
<dbReference type="InterPro" id="IPR011990">
    <property type="entry name" value="TPR-like_helical_dom_sf"/>
</dbReference>
<dbReference type="Pfam" id="PF03704">
    <property type="entry name" value="BTAD"/>
    <property type="match status" value="1"/>
</dbReference>
<gene>
    <name evidence="4" type="ORF">CLV71_10640</name>
</gene>
<dbReference type="InterPro" id="IPR036388">
    <property type="entry name" value="WH-like_DNA-bd_sf"/>
</dbReference>
<organism evidence="4 5">
    <name type="scientific">Actinophytocola oryzae</name>
    <dbReference type="NCBI Taxonomy" id="502181"/>
    <lineage>
        <taxon>Bacteria</taxon>
        <taxon>Bacillati</taxon>
        <taxon>Actinomycetota</taxon>
        <taxon>Actinomycetes</taxon>
        <taxon>Pseudonocardiales</taxon>
        <taxon>Pseudonocardiaceae</taxon>
    </lineage>
</organism>
<sequence length="263" mass="29799">MTKEFDILSTETVMFHLYGTVEASIDGVRIGLGTEKERRMVVPLLLTIRRPVSYLELADWMWDGSPTSAPDDLGRYMGDFRTRLTQLGFRGALVNRDRVCRLNVASEQVDLHRLTTLLTEVDQLDDETAARRLRDTLTLCGGEPLAGLSGHRIDACRQVLLEERRRAEMTLIRVDFRLGRAAHRVPDLVRLFLDRPEDTAVATLTMQALAISGRQAEALGVYRRCCERLVELGMKVPPQMADLHGRILRDEPAIAEPELERHL</sequence>
<evidence type="ECO:0000313" key="5">
    <source>
        <dbReference type="Proteomes" id="UP000294927"/>
    </source>
</evidence>
<dbReference type="EMBL" id="SOCP01000006">
    <property type="protein sequence ID" value="TDV50700.1"/>
    <property type="molecule type" value="Genomic_DNA"/>
</dbReference>
<evidence type="ECO:0000256" key="1">
    <source>
        <dbReference type="ARBA" id="ARBA00023015"/>
    </source>
</evidence>
<dbReference type="OrthoDB" id="3681930at2"/>
<evidence type="ECO:0000313" key="4">
    <source>
        <dbReference type="EMBL" id="TDV50700.1"/>
    </source>
</evidence>
<keyword evidence="5" id="KW-1185">Reference proteome</keyword>
<dbReference type="GO" id="GO:0006355">
    <property type="term" value="P:regulation of DNA-templated transcription"/>
    <property type="evidence" value="ECO:0007669"/>
    <property type="project" value="TreeGrafter"/>
</dbReference>
<feature type="domain" description="Bacterial transcriptional activator" evidence="3">
    <location>
        <begin position="109"/>
        <end position="248"/>
    </location>
</feature>
<keyword evidence="4" id="KW-0238">DNA-binding</keyword>
<dbReference type="Gene3D" id="1.10.10.10">
    <property type="entry name" value="Winged helix-like DNA-binding domain superfamily/Winged helix DNA-binding domain"/>
    <property type="match status" value="1"/>
</dbReference>
<dbReference type="PANTHER" id="PTHR35807">
    <property type="entry name" value="TRANSCRIPTIONAL REGULATOR REDD-RELATED"/>
    <property type="match status" value="1"/>
</dbReference>
<proteinExistence type="predicted"/>
<accession>A0A4R7VM74</accession>
<evidence type="ECO:0000256" key="2">
    <source>
        <dbReference type="ARBA" id="ARBA00023163"/>
    </source>
</evidence>
<dbReference type="AlphaFoldDB" id="A0A4R7VM74"/>
<dbReference type="PANTHER" id="PTHR35807:SF1">
    <property type="entry name" value="TRANSCRIPTIONAL REGULATOR REDD"/>
    <property type="match status" value="1"/>
</dbReference>
<comment type="caution">
    <text evidence="4">The sequence shown here is derived from an EMBL/GenBank/DDBJ whole genome shotgun (WGS) entry which is preliminary data.</text>
</comment>
<dbReference type="Proteomes" id="UP000294927">
    <property type="component" value="Unassembled WGS sequence"/>
</dbReference>
<reference evidence="4 5" key="1">
    <citation type="submission" date="2019-03" db="EMBL/GenBank/DDBJ databases">
        <title>Genomic Encyclopedia of Archaeal and Bacterial Type Strains, Phase II (KMG-II): from individual species to whole genera.</title>
        <authorList>
            <person name="Goeker M."/>
        </authorList>
    </citation>
    <scope>NUCLEOTIDE SEQUENCE [LARGE SCALE GENOMIC DNA]</scope>
    <source>
        <strain evidence="4 5">DSM 45499</strain>
    </source>
</reference>
<keyword evidence="1" id="KW-0805">Transcription regulation</keyword>
<keyword evidence="2" id="KW-0804">Transcription</keyword>
<evidence type="ECO:0000259" key="3">
    <source>
        <dbReference type="SMART" id="SM01043"/>
    </source>
</evidence>